<proteinExistence type="predicted"/>
<protein>
    <recommendedName>
        <fullName evidence="4">Reverse transcriptase domain-containing protein</fullName>
    </recommendedName>
</protein>
<evidence type="ECO:0000313" key="2">
    <source>
        <dbReference type="EnsemblMetazoa" id="CapteP129395"/>
    </source>
</evidence>
<name>R7VEU1_CAPTE</name>
<sequence>STGHDDISTTLIKHLKYELRTPLTVIVNQMIATSTFPDTLKIAKVKPLFKKGDKQLCQNYRPISLLSAISKILEKAI</sequence>
<reference evidence="3" key="1">
    <citation type="submission" date="2012-12" db="EMBL/GenBank/DDBJ databases">
        <authorList>
            <person name="Hellsten U."/>
            <person name="Grimwood J."/>
            <person name="Chapman J.A."/>
            <person name="Shapiro H."/>
            <person name="Aerts A."/>
            <person name="Otillar R.P."/>
            <person name="Terry A.Y."/>
            <person name="Boore J.L."/>
            <person name="Simakov O."/>
            <person name="Marletaz F."/>
            <person name="Cho S.-J."/>
            <person name="Edsinger-Gonzales E."/>
            <person name="Havlak P."/>
            <person name="Kuo D.-H."/>
            <person name="Larsson T."/>
            <person name="Lv J."/>
            <person name="Arendt D."/>
            <person name="Savage R."/>
            <person name="Osoegawa K."/>
            <person name="de Jong P."/>
            <person name="Lindberg D.R."/>
            <person name="Seaver E.C."/>
            <person name="Weisblat D.A."/>
            <person name="Putnam N.H."/>
            <person name="Grigoriev I.V."/>
            <person name="Rokhsar D.S."/>
        </authorList>
    </citation>
    <scope>NUCLEOTIDE SEQUENCE</scope>
    <source>
        <strain evidence="3">I ESC-2004</strain>
    </source>
</reference>
<feature type="non-terminal residue" evidence="1">
    <location>
        <position position="1"/>
    </location>
</feature>
<gene>
    <name evidence="1" type="ORF">CAPTEDRAFT_129395</name>
</gene>
<dbReference type="EnsemblMetazoa" id="CapteT129395">
    <property type="protein sequence ID" value="CapteP129395"/>
    <property type="gene ID" value="CapteG129395"/>
</dbReference>
<organism evidence="1">
    <name type="scientific">Capitella teleta</name>
    <name type="common">Polychaete worm</name>
    <dbReference type="NCBI Taxonomy" id="283909"/>
    <lineage>
        <taxon>Eukaryota</taxon>
        <taxon>Metazoa</taxon>
        <taxon>Spiralia</taxon>
        <taxon>Lophotrochozoa</taxon>
        <taxon>Annelida</taxon>
        <taxon>Polychaeta</taxon>
        <taxon>Sedentaria</taxon>
        <taxon>Scolecida</taxon>
        <taxon>Capitellidae</taxon>
        <taxon>Capitella</taxon>
    </lineage>
</organism>
<evidence type="ECO:0000313" key="1">
    <source>
        <dbReference type="EMBL" id="ELU14816.1"/>
    </source>
</evidence>
<dbReference type="PANTHER" id="PTHR33395">
    <property type="entry name" value="TRANSCRIPTASE, PUTATIVE-RELATED-RELATED"/>
    <property type="match status" value="1"/>
</dbReference>
<evidence type="ECO:0008006" key="4">
    <source>
        <dbReference type="Google" id="ProtNLM"/>
    </source>
</evidence>
<reference evidence="2" key="3">
    <citation type="submission" date="2015-06" db="UniProtKB">
        <authorList>
            <consortium name="EnsemblMetazoa"/>
        </authorList>
    </citation>
    <scope>IDENTIFICATION</scope>
</reference>
<dbReference type="OrthoDB" id="6158911at2759"/>
<dbReference type="PANTHER" id="PTHR33395:SF22">
    <property type="entry name" value="REVERSE TRANSCRIPTASE DOMAIN-CONTAINING PROTEIN"/>
    <property type="match status" value="1"/>
</dbReference>
<dbReference type="EMBL" id="AMQN01018371">
    <property type="status" value="NOT_ANNOTATED_CDS"/>
    <property type="molecule type" value="Genomic_DNA"/>
</dbReference>
<keyword evidence="3" id="KW-1185">Reference proteome</keyword>
<dbReference type="AlphaFoldDB" id="R7VEU1"/>
<dbReference type="EMBL" id="KB294258">
    <property type="protein sequence ID" value="ELU14816.1"/>
    <property type="molecule type" value="Genomic_DNA"/>
</dbReference>
<feature type="non-terminal residue" evidence="1">
    <location>
        <position position="77"/>
    </location>
</feature>
<accession>R7VEU1</accession>
<dbReference type="STRING" id="283909.R7VEU1"/>
<evidence type="ECO:0000313" key="3">
    <source>
        <dbReference type="Proteomes" id="UP000014760"/>
    </source>
</evidence>
<dbReference type="HOGENOM" id="CLU_118269_2_1_1"/>
<dbReference type="Proteomes" id="UP000014760">
    <property type="component" value="Unassembled WGS sequence"/>
</dbReference>
<reference evidence="1 3" key="2">
    <citation type="journal article" date="2013" name="Nature">
        <title>Insights into bilaterian evolution from three spiralian genomes.</title>
        <authorList>
            <person name="Simakov O."/>
            <person name="Marletaz F."/>
            <person name="Cho S.J."/>
            <person name="Edsinger-Gonzales E."/>
            <person name="Havlak P."/>
            <person name="Hellsten U."/>
            <person name="Kuo D.H."/>
            <person name="Larsson T."/>
            <person name="Lv J."/>
            <person name="Arendt D."/>
            <person name="Savage R."/>
            <person name="Osoegawa K."/>
            <person name="de Jong P."/>
            <person name="Grimwood J."/>
            <person name="Chapman J.A."/>
            <person name="Shapiro H."/>
            <person name="Aerts A."/>
            <person name="Otillar R.P."/>
            <person name="Terry A.Y."/>
            <person name="Boore J.L."/>
            <person name="Grigoriev I.V."/>
            <person name="Lindberg D.R."/>
            <person name="Seaver E.C."/>
            <person name="Weisblat D.A."/>
            <person name="Putnam N.H."/>
            <person name="Rokhsar D.S."/>
        </authorList>
    </citation>
    <scope>NUCLEOTIDE SEQUENCE</scope>
    <source>
        <strain evidence="1 3">I ESC-2004</strain>
    </source>
</reference>